<reference evidence="2" key="1">
    <citation type="journal article" date="2022" name="Mol. Ecol. Resour.">
        <title>The genomes of chicory, endive, great burdock and yacon provide insights into Asteraceae palaeo-polyploidization history and plant inulin production.</title>
        <authorList>
            <person name="Fan W."/>
            <person name="Wang S."/>
            <person name="Wang H."/>
            <person name="Wang A."/>
            <person name="Jiang F."/>
            <person name="Liu H."/>
            <person name="Zhao H."/>
            <person name="Xu D."/>
            <person name="Zhang Y."/>
        </authorList>
    </citation>
    <scope>NUCLEOTIDE SEQUENCE [LARGE SCALE GENOMIC DNA]</scope>
    <source>
        <strain evidence="2">cv. Niubang</strain>
    </source>
</reference>
<evidence type="ECO:0000313" key="2">
    <source>
        <dbReference type="Proteomes" id="UP001055879"/>
    </source>
</evidence>
<sequence length="148" mass="16260">MVDVALPWIGNNEDFPTVGHGGNGGEAVLIGRWKCTKVVSTSNIASRKEMCLRTAFIEQNEATQQAKRKSNNHSLAFVNARQGILNSIMDISKIEAVKIQLEEEPFNLANVLEGVVDLFYHVGLKKEVDVILDLQDGSLTGIRQHAST</sequence>
<evidence type="ECO:0000313" key="1">
    <source>
        <dbReference type="EMBL" id="KAI3746953.1"/>
    </source>
</evidence>
<accession>A0ACB9DKF6</accession>
<proteinExistence type="predicted"/>
<organism evidence="1 2">
    <name type="scientific">Arctium lappa</name>
    <name type="common">Greater burdock</name>
    <name type="synonym">Lappa major</name>
    <dbReference type="NCBI Taxonomy" id="4217"/>
    <lineage>
        <taxon>Eukaryota</taxon>
        <taxon>Viridiplantae</taxon>
        <taxon>Streptophyta</taxon>
        <taxon>Embryophyta</taxon>
        <taxon>Tracheophyta</taxon>
        <taxon>Spermatophyta</taxon>
        <taxon>Magnoliopsida</taxon>
        <taxon>eudicotyledons</taxon>
        <taxon>Gunneridae</taxon>
        <taxon>Pentapetalae</taxon>
        <taxon>asterids</taxon>
        <taxon>campanulids</taxon>
        <taxon>Asterales</taxon>
        <taxon>Asteraceae</taxon>
        <taxon>Carduoideae</taxon>
        <taxon>Cardueae</taxon>
        <taxon>Arctiinae</taxon>
        <taxon>Arctium</taxon>
    </lineage>
</organism>
<protein>
    <submittedName>
        <fullName evidence="1">Uncharacterized protein</fullName>
    </submittedName>
</protein>
<comment type="caution">
    <text evidence="1">The sequence shown here is derived from an EMBL/GenBank/DDBJ whole genome shotgun (WGS) entry which is preliminary data.</text>
</comment>
<gene>
    <name evidence="1" type="ORF">L6452_09395</name>
</gene>
<keyword evidence="2" id="KW-1185">Reference proteome</keyword>
<dbReference type="Proteomes" id="UP001055879">
    <property type="component" value="Linkage Group LG03"/>
</dbReference>
<name>A0ACB9DKF6_ARCLA</name>
<dbReference type="EMBL" id="CM042049">
    <property type="protein sequence ID" value="KAI3746953.1"/>
    <property type="molecule type" value="Genomic_DNA"/>
</dbReference>
<reference evidence="1 2" key="2">
    <citation type="journal article" date="2022" name="Mol. Ecol. Resour.">
        <title>The genomes of chicory, endive, great burdock and yacon provide insights into Asteraceae paleo-polyploidization history and plant inulin production.</title>
        <authorList>
            <person name="Fan W."/>
            <person name="Wang S."/>
            <person name="Wang H."/>
            <person name="Wang A."/>
            <person name="Jiang F."/>
            <person name="Liu H."/>
            <person name="Zhao H."/>
            <person name="Xu D."/>
            <person name="Zhang Y."/>
        </authorList>
    </citation>
    <scope>NUCLEOTIDE SEQUENCE [LARGE SCALE GENOMIC DNA]</scope>
    <source>
        <strain evidence="2">cv. Niubang</strain>
    </source>
</reference>